<dbReference type="EMBL" id="JAUSTY010000005">
    <property type="protein sequence ID" value="MDQ0165601.1"/>
    <property type="molecule type" value="Genomic_DNA"/>
</dbReference>
<feature type="region of interest" description="Disordered" evidence="1">
    <location>
        <begin position="75"/>
        <end position="94"/>
    </location>
</feature>
<sequence length="133" mass="14932">MKINLSVNNKFLGLQTTSVKNKELFKSTLLEKQEKEESSKGKLVTTREGGYVRQYIVSPKGDKILLSEVKAHDEVESSRTENYQRPIPKNNLDGLSENTNEILNLLHLETGAGLPLQMNQLSNSKSSKQSEEV</sequence>
<dbReference type="RefSeq" id="WP_307392867.1">
    <property type="nucleotide sequence ID" value="NZ_BAAADK010000011.1"/>
</dbReference>
<gene>
    <name evidence="2" type="ORF">J2S11_001502</name>
</gene>
<dbReference type="Proteomes" id="UP001235840">
    <property type="component" value="Unassembled WGS sequence"/>
</dbReference>
<evidence type="ECO:0000256" key="1">
    <source>
        <dbReference type="SAM" id="MobiDB-lite"/>
    </source>
</evidence>
<name>A0ABT9VX88_9BACI</name>
<comment type="caution">
    <text evidence="2">The sequence shown here is derived from an EMBL/GenBank/DDBJ whole genome shotgun (WGS) entry which is preliminary data.</text>
</comment>
<evidence type="ECO:0000313" key="3">
    <source>
        <dbReference type="Proteomes" id="UP001235840"/>
    </source>
</evidence>
<evidence type="ECO:0000313" key="2">
    <source>
        <dbReference type="EMBL" id="MDQ0165601.1"/>
    </source>
</evidence>
<protein>
    <submittedName>
        <fullName evidence="2">Uncharacterized protein</fullName>
    </submittedName>
</protein>
<keyword evidence="3" id="KW-1185">Reference proteome</keyword>
<reference evidence="2 3" key="1">
    <citation type="submission" date="2023-07" db="EMBL/GenBank/DDBJ databases">
        <title>Genomic Encyclopedia of Type Strains, Phase IV (KMG-IV): sequencing the most valuable type-strain genomes for metagenomic binning, comparative biology and taxonomic classification.</title>
        <authorList>
            <person name="Goeker M."/>
        </authorList>
    </citation>
    <scope>NUCLEOTIDE SEQUENCE [LARGE SCALE GENOMIC DNA]</scope>
    <source>
        <strain evidence="2 3">DSM 12751</strain>
    </source>
</reference>
<organism evidence="2 3">
    <name type="scientific">Caldalkalibacillus horti</name>
    <dbReference type="NCBI Taxonomy" id="77523"/>
    <lineage>
        <taxon>Bacteria</taxon>
        <taxon>Bacillati</taxon>
        <taxon>Bacillota</taxon>
        <taxon>Bacilli</taxon>
        <taxon>Bacillales</taxon>
        <taxon>Bacillaceae</taxon>
        <taxon>Caldalkalibacillus</taxon>
    </lineage>
</organism>
<proteinExistence type="predicted"/>
<accession>A0ABT9VX88</accession>